<keyword evidence="2" id="KW-1185">Reference proteome</keyword>
<dbReference type="STRING" id="77586.A0A0D9X1D5"/>
<dbReference type="SUPFAM" id="SSF57889">
    <property type="entry name" value="Cysteine-rich domain"/>
    <property type="match status" value="1"/>
</dbReference>
<name>A0A0D9X1D5_9ORYZ</name>
<dbReference type="AlphaFoldDB" id="A0A0D9X1D5"/>
<reference evidence="1" key="3">
    <citation type="submission" date="2015-04" db="UniProtKB">
        <authorList>
            <consortium name="EnsemblPlants"/>
        </authorList>
    </citation>
    <scope>IDENTIFICATION</scope>
</reference>
<evidence type="ECO:0000313" key="2">
    <source>
        <dbReference type="Proteomes" id="UP000032180"/>
    </source>
</evidence>
<sequence>MAALVTSSLHPGHQLMEHDYGSGEGAHYCCNLCERVIFGAGYRCADDAKCGGFDIHKACLSLPMRITFNAHREHGDLTLSLLTAGRWCGICYVYSHAGCCRDVAKSVGKAALKVGFFGLRVADAVTGGFGSPVIDVVETALHL</sequence>
<dbReference type="Proteomes" id="UP000032180">
    <property type="component" value="Chromosome 7"/>
</dbReference>
<dbReference type="InterPro" id="IPR046349">
    <property type="entry name" value="C1-like_sf"/>
</dbReference>
<dbReference type="HOGENOM" id="CLU_108683_0_0_1"/>
<reference evidence="1 2" key="1">
    <citation type="submission" date="2012-08" db="EMBL/GenBank/DDBJ databases">
        <title>Oryza genome evolution.</title>
        <authorList>
            <person name="Wing R.A."/>
        </authorList>
    </citation>
    <scope>NUCLEOTIDE SEQUENCE</scope>
</reference>
<dbReference type="Gramene" id="LPERR07G18960.1">
    <property type="protein sequence ID" value="LPERR07G18960.1"/>
    <property type="gene ID" value="LPERR07G18960"/>
</dbReference>
<reference evidence="2" key="2">
    <citation type="submission" date="2013-12" db="EMBL/GenBank/DDBJ databases">
        <authorList>
            <person name="Yu Y."/>
            <person name="Lee S."/>
            <person name="de Baynast K."/>
            <person name="Wissotski M."/>
            <person name="Liu L."/>
            <person name="Talag J."/>
            <person name="Goicoechea J."/>
            <person name="Angelova A."/>
            <person name="Jetty R."/>
            <person name="Kudrna D."/>
            <person name="Golser W."/>
            <person name="Rivera L."/>
            <person name="Zhang J."/>
            <person name="Wing R."/>
        </authorList>
    </citation>
    <scope>NUCLEOTIDE SEQUENCE</scope>
</reference>
<organism evidence="1 2">
    <name type="scientific">Leersia perrieri</name>
    <dbReference type="NCBI Taxonomy" id="77586"/>
    <lineage>
        <taxon>Eukaryota</taxon>
        <taxon>Viridiplantae</taxon>
        <taxon>Streptophyta</taxon>
        <taxon>Embryophyta</taxon>
        <taxon>Tracheophyta</taxon>
        <taxon>Spermatophyta</taxon>
        <taxon>Magnoliopsida</taxon>
        <taxon>Liliopsida</taxon>
        <taxon>Poales</taxon>
        <taxon>Poaceae</taxon>
        <taxon>BOP clade</taxon>
        <taxon>Oryzoideae</taxon>
        <taxon>Oryzeae</taxon>
        <taxon>Oryzinae</taxon>
        <taxon>Leersia</taxon>
    </lineage>
</organism>
<evidence type="ECO:0000313" key="1">
    <source>
        <dbReference type="EnsemblPlants" id="LPERR07G18960.1"/>
    </source>
</evidence>
<proteinExistence type="predicted"/>
<dbReference type="EnsemblPlants" id="LPERR07G18960.1">
    <property type="protein sequence ID" value="LPERR07G18960.1"/>
    <property type="gene ID" value="LPERR07G18960"/>
</dbReference>
<accession>A0A0D9X1D5</accession>
<protein>
    <submittedName>
        <fullName evidence="1">Uncharacterized protein</fullName>
    </submittedName>
</protein>